<dbReference type="Proteomes" id="UP000682739">
    <property type="component" value="Chromosome"/>
</dbReference>
<dbReference type="Pfam" id="PF00271">
    <property type="entry name" value="Helicase_C"/>
    <property type="match status" value="1"/>
</dbReference>
<dbReference type="Gene3D" id="3.40.50.300">
    <property type="entry name" value="P-loop containing nucleotide triphosphate hydrolases"/>
    <property type="match status" value="2"/>
</dbReference>
<keyword evidence="6" id="KW-0067">ATP-binding</keyword>
<dbReference type="InterPro" id="IPR011545">
    <property type="entry name" value="DEAD/DEAH_box_helicase_dom"/>
</dbReference>
<evidence type="ECO:0000256" key="1">
    <source>
        <dbReference type="ARBA" id="ARBA00008792"/>
    </source>
</evidence>
<dbReference type="NCBIfam" id="NF008348">
    <property type="entry name" value="PRK11131.1"/>
    <property type="match status" value="1"/>
</dbReference>
<dbReference type="InterPro" id="IPR007502">
    <property type="entry name" value="Helicase-assoc_dom"/>
</dbReference>
<dbReference type="FunFam" id="3.40.50.300:FF:000439">
    <property type="entry name" value="ATP-dependent RNA helicase HrpA"/>
    <property type="match status" value="1"/>
</dbReference>
<dbReference type="EMBL" id="CP072110">
    <property type="protein sequence ID" value="QTH65258.1"/>
    <property type="molecule type" value="Genomic_DNA"/>
</dbReference>
<dbReference type="InterPro" id="IPR001650">
    <property type="entry name" value="Helicase_C-like"/>
</dbReference>
<evidence type="ECO:0000259" key="8">
    <source>
        <dbReference type="PROSITE" id="PS51192"/>
    </source>
</evidence>
<feature type="domain" description="Helicase ATP-binding" evidence="8">
    <location>
        <begin position="82"/>
        <end position="245"/>
    </location>
</feature>
<dbReference type="CDD" id="cd17989">
    <property type="entry name" value="DEXHc_HrpA"/>
    <property type="match status" value="1"/>
</dbReference>
<dbReference type="InterPro" id="IPR014001">
    <property type="entry name" value="Helicase_ATP-bd"/>
</dbReference>
<evidence type="ECO:0000259" key="9">
    <source>
        <dbReference type="PROSITE" id="PS51194"/>
    </source>
</evidence>
<dbReference type="PANTHER" id="PTHR18934:SF99">
    <property type="entry name" value="ATP-DEPENDENT RNA HELICASE DHX37-RELATED"/>
    <property type="match status" value="1"/>
</dbReference>
<accession>A0A975DE65</accession>
<dbReference type="SMART" id="SM00490">
    <property type="entry name" value="HELICc"/>
    <property type="match status" value="1"/>
</dbReference>
<dbReference type="PROSITE" id="PS51194">
    <property type="entry name" value="HELICASE_CTER"/>
    <property type="match status" value="1"/>
</dbReference>
<dbReference type="SUPFAM" id="SSF52540">
    <property type="entry name" value="P-loop containing nucleoside triphosphate hydrolases"/>
    <property type="match status" value="1"/>
</dbReference>
<dbReference type="SMART" id="SM00487">
    <property type="entry name" value="DEXDc"/>
    <property type="match status" value="1"/>
</dbReference>
<dbReference type="EC" id="3.6.4.13" evidence="2"/>
<dbReference type="GO" id="GO:0003723">
    <property type="term" value="F:RNA binding"/>
    <property type="evidence" value="ECO:0007669"/>
    <property type="project" value="TreeGrafter"/>
</dbReference>
<dbReference type="FunFam" id="3.40.50.300:FF:000575">
    <property type="entry name" value="ATP-dependent helicase hrpA"/>
    <property type="match status" value="1"/>
</dbReference>
<keyword evidence="11" id="KW-1185">Reference proteome</keyword>
<dbReference type="SMART" id="SM00382">
    <property type="entry name" value="AAA"/>
    <property type="match status" value="1"/>
</dbReference>
<dbReference type="InterPro" id="IPR003593">
    <property type="entry name" value="AAA+_ATPase"/>
</dbReference>
<dbReference type="Pfam" id="PF00270">
    <property type="entry name" value="DEAD"/>
    <property type="match status" value="1"/>
</dbReference>
<dbReference type="InterPro" id="IPR011709">
    <property type="entry name" value="DEAD-box_helicase_OB_fold"/>
</dbReference>
<dbReference type="InterPro" id="IPR027417">
    <property type="entry name" value="P-loop_NTPase"/>
</dbReference>
<dbReference type="NCBIfam" id="TIGR01967">
    <property type="entry name" value="DEAH_box_HrpA"/>
    <property type="match status" value="1"/>
</dbReference>
<evidence type="ECO:0000256" key="5">
    <source>
        <dbReference type="ARBA" id="ARBA00022806"/>
    </source>
</evidence>
<keyword evidence="5 10" id="KW-0347">Helicase</keyword>
<keyword evidence="3" id="KW-0547">Nucleotide-binding</keyword>
<dbReference type="Gene3D" id="1.20.120.1080">
    <property type="match status" value="1"/>
</dbReference>
<proteinExistence type="inferred from homology"/>
<evidence type="ECO:0000256" key="7">
    <source>
        <dbReference type="ARBA" id="ARBA00047984"/>
    </source>
</evidence>
<evidence type="ECO:0000313" key="11">
    <source>
        <dbReference type="Proteomes" id="UP000682739"/>
    </source>
</evidence>
<name>A0A975DE65_9GAMM</name>
<dbReference type="PROSITE" id="PS51192">
    <property type="entry name" value="HELICASE_ATP_BIND_1"/>
    <property type="match status" value="1"/>
</dbReference>
<dbReference type="GO" id="GO:0003724">
    <property type="term" value="F:RNA helicase activity"/>
    <property type="evidence" value="ECO:0007669"/>
    <property type="project" value="UniProtKB-EC"/>
</dbReference>
<dbReference type="InterPro" id="IPR010222">
    <property type="entry name" value="RNA_helicase_HrpA"/>
</dbReference>
<protein>
    <recommendedName>
        <fullName evidence="2">RNA helicase</fullName>
        <ecNumber evidence="2">3.6.4.13</ecNumber>
    </recommendedName>
</protein>
<comment type="similarity">
    <text evidence="1">Belongs to the DEAD box helicase family. DEAH subfamily.</text>
</comment>
<dbReference type="Pfam" id="PF21010">
    <property type="entry name" value="HA2_C"/>
    <property type="match status" value="1"/>
</dbReference>
<dbReference type="Pfam" id="PF11898">
    <property type="entry name" value="DUF3418"/>
    <property type="match status" value="1"/>
</dbReference>
<evidence type="ECO:0000256" key="4">
    <source>
        <dbReference type="ARBA" id="ARBA00022801"/>
    </source>
</evidence>
<sequence length="1343" mass="153593">MFVFNSDTDFLNDVLHQDRFKLKARLRGLAKIRDEKKRQQALEKIKKAASESIELRKQKQNSVPTIRYPENLPVSQKHELIKHTINDHQVVIIAGETGSGKTTQIPKMCLEIGRGIEGKIGHTQPRRLAARSVANRLCQELECELGSSVGYKIRFNDQVSEQTHIKLMTDGVLLAELQSDRYLNQYDTLIIDEAHERSLNIDFILGLLKELLPKRPDLKVIITSATIDPERFSKHFFNAPIISVSGRTYPVEVRYRPVEETPLDDSMLERYQDSEQNNAIFAAVEELDQEAPGDILLFMNGEREIRDAAEALEKRKFKNTEVLPLFARLSAAEQNRIFAPHSKRRIVLATNVAETSLTVPGIKYVIDTGTARISRYSYKTKVQRLPIEPISQASANQRKGRCGRTEPGICIRLYSEEDFESRPEFTAPEILRTNLASVILQMLALGLGDLESFPFIQKPDSKYINDGMRLLEELNAVTTNNVGKKHRKGSRAAISLTPLGRQLSRVPVDPRLAAMVLNASDTNALHELVIIVAGLSIQDPRERPTDFKQKSDEAHARFKDKDSDFVSFLNLWDYLVAQQNLVSKSQFRKLCKQEFISYMRVREWQDLVFQLEQTLAELGLKTDKRLSQSNTQELDDDFIDNPTVERNYHAIHKPILSGLLSHVGMKLLREEKKSPDKKPRALGYQGARNSNFHIFPGSNLFKNTPKWVMAAELVETSKLYARYAAKISPEWIAPLAQHLVNRTYADPYWDKKQGAVMAFESQSLFGLPIVNRKKVVFSQIDPEQAQHLFIQSALVYGELGAKVPVIEKNLALIERIKRLENKTRRRDLLLDEPELVDFYQTRLPLEVNNRPALLKWLKSNKSESLSAKFEDFAHVESESGVAQEYPDFWQQGDIRLPIQYDFEPGESHRDGLSIVIPLGLLNQVQPIGFEWNILPHRHELLVALIKSLPKQLRRNFVPAPNYADALLQRFSDKNVDTKEPLVEMMSEGLFRMTGTRVDLEAWDLSSIPEHLKINFRVVDESGKVVANGFDLLALQESLSGQVKQTLKKAVDDNLEQKNVEDWTFGELPKHYVKKQAGFEIKAYPALVVHDNKVNVELLDNETKAEHAHKLGVTALLMKTLPSPIKHLQQKLPNKSKLVLYFNPFGQIDALIKDCVKATIFAKVDNNVPRNEAEFFHLQTELQKTLNDEVYEVTQKVEKSLFIGHQIAKQLKGKVSLDMVQPHAYIKAHLESLIYKDFVSEIGVDRLDDLHRYMKALQVRQEKLKVDLVKDRQTQIELDKIYDEYDKLVGRLPKNMPIPKEVEDIYWMIEELRVSLFAQTLGTKFPVSGKRVKQAIAEQTKQLK</sequence>
<dbReference type="GO" id="GO:0016787">
    <property type="term" value="F:hydrolase activity"/>
    <property type="evidence" value="ECO:0007669"/>
    <property type="project" value="UniProtKB-KW"/>
</dbReference>
<dbReference type="FunFam" id="1.20.120.1080:FF:000005">
    <property type="entry name" value="ATP-dependent helicase HrpA"/>
    <property type="match status" value="1"/>
</dbReference>
<keyword evidence="4 10" id="KW-0378">Hydrolase</keyword>
<reference evidence="10" key="1">
    <citation type="submission" date="2021-03" db="EMBL/GenBank/DDBJ databases">
        <title>Description of Psychrosphaera ytuae sp. nov. isolated from deep sea sediment of South China Sea.</title>
        <authorList>
            <person name="Zhang J."/>
            <person name="Xu X.-D."/>
        </authorList>
    </citation>
    <scope>NUCLEOTIDE SEQUENCE</scope>
    <source>
        <strain evidence="10">MTZ26</strain>
    </source>
</reference>
<dbReference type="PANTHER" id="PTHR18934">
    <property type="entry name" value="ATP-DEPENDENT RNA HELICASE"/>
    <property type="match status" value="1"/>
</dbReference>
<dbReference type="InterPro" id="IPR024590">
    <property type="entry name" value="HrpA_C"/>
</dbReference>
<dbReference type="KEGG" id="psym:J1N51_02750"/>
<comment type="catalytic activity">
    <reaction evidence="7">
        <text>ATP + H2O = ADP + phosphate + H(+)</text>
        <dbReference type="Rhea" id="RHEA:13065"/>
        <dbReference type="ChEBI" id="CHEBI:15377"/>
        <dbReference type="ChEBI" id="CHEBI:15378"/>
        <dbReference type="ChEBI" id="CHEBI:30616"/>
        <dbReference type="ChEBI" id="CHEBI:43474"/>
        <dbReference type="ChEBI" id="CHEBI:456216"/>
        <dbReference type="EC" id="3.6.4.13"/>
    </reaction>
</comment>
<evidence type="ECO:0000256" key="2">
    <source>
        <dbReference type="ARBA" id="ARBA00012552"/>
    </source>
</evidence>
<dbReference type="CDD" id="cd18791">
    <property type="entry name" value="SF2_C_RHA"/>
    <property type="match status" value="1"/>
</dbReference>
<dbReference type="Pfam" id="PF07717">
    <property type="entry name" value="OB_NTP_bind"/>
    <property type="match status" value="1"/>
</dbReference>
<evidence type="ECO:0000313" key="10">
    <source>
        <dbReference type="EMBL" id="QTH65258.1"/>
    </source>
</evidence>
<dbReference type="SMART" id="SM00847">
    <property type="entry name" value="HA2"/>
    <property type="match status" value="1"/>
</dbReference>
<feature type="domain" description="Helicase C-terminal" evidence="9">
    <location>
        <begin position="279"/>
        <end position="446"/>
    </location>
</feature>
<evidence type="ECO:0000256" key="6">
    <source>
        <dbReference type="ARBA" id="ARBA00022840"/>
    </source>
</evidence>
<dbReference type="GO" id="GO:0005524">
    <property type="term" value="F:ATP binding"/>
    <property type="evidence" value="ECO:0007669"/>
    <property type="project" value="UniProtKB-KW"/>
</dbReference>
<gene>
    <name evidence="10" type="primary">hrpA</name>
    <name evidence="10" type="ORF">J1N51_02750</name>
</gene>
<evidence type="ECO:0000256" key="3">
    <source>
        <dbReference type="ARBA" id="ARBA00022741"/>
    </source>
</evidence>
<organism evidence="10 11">
    <name type="scientific">Psychrosphaera ytuae</name>
    <dbReference type="NCBI Taxonomy" id="2820710"/>
    <lineage>
        <taxon>Bacteria</taxon>
        <taxon>Pseudomonadati</taxon>
        <taxon>Pseudomonadota</taxon>
        <taxon>Gammaproteobacteria</taxon>
        <taxon>Alteromonadales</taxon>
        <taxon>Pseudoalteromonadaceae</taxon>
        <taxon>Psychrosphaera</taxon>
    </lineage>
</organism>